<dbReference type="EC" id="6.3.2.10" evidence="2"/>
<sequence length="675" mass="73048">MSAETRIIAASVDENNLTMYTENGDRITIAQGDPRIKPLVDKIIPALSRNEKVILNQEDLTLVNHYGQAEETLGGFAKFVRVVKTKFKEVVAKFQKVEPTNGIVGHVPAPDDHPAIIARLEEEAETDNTKSLPPTKAMEAVDEIMRHASKPSEAAFHSPDIPGQETTIVAVLEDGTMIEGMEQIDVQFRALVGKMGSALGMTNFLKRLSNVKYGHSIQDLLKFMEKGELPIADDGSVLVYKRLRRQGDHYVDCHSKKVIQRVGSYVCMDAKLVDANRRVDCSNGLHIARRDYLSSFSGDVCVLAKLAPEDVIAVPQYDARKIRARAYHIIAELSQKDHDLVTSNRPMSDTVLLGNAIAGNHIGIIEKVEITGQYGSGLIVTPMSEGTTGAELNQELYGESLDHMPESVNPKSTNVDAKSLAKDLGKDQLITAPPGGKVDPILAHGEEMLASPPPAPTQGDDNARLVSAVVPNSKRRPVDVLVQNFVDAVTPDAKTAAAIALVDYKKSAKKTWSALGVPAAVFDDATNRVKKHNEPETEAPAAFVAPAEPAKKAKKPSSKISAKPPTAPVKVPAKSKPAAKAPADGQKGKRKDVKLPAVATAVIAAAKPSTVLKGAKPVKRTKKEEAAHLLDLYNKNPDKMNARALVTLKQEAKKSWTVLGIDEKLGKRLEERVKP</sequence>
<organism evidence="2">
    <name type="scientific">Pseudomonas phage Arace01</name>
    <dbReference type="NCBI Taxonomy" id="3138526"/>
    <lineage>
        <taxon>Viruses</taxon>
    </lineage>
</organism>
<name>A0AAU6VZB3_9VIRU</name>
<accession>A0AAU6VZB3</accession>
<feature type="compositionally biased region" description="Low complexity" evidence="1">
    <location>
        <begin position="538"/>
        <end position="548"/>
    </location>
</feature>
<feature type="compositionally biased region" description="Low complexity" evidence="1">
    <location>
        <begin position="558"/>
        <end position="583"/>
    </location>
</feature>
<dbReference type="GO" id="GO:0047480">
    <property type="term" value="F:UDP-N-acetylmuramoyl-tripeptide-D-alanyl-D-alanine ligase activity"/>
    <property type="evidence" value="ECO:0007669"/>
    <property type="project" value="UniProtKB-EC"/>
</dbReference>
<proteinExistence type="predicted"/>
<protein>
    <submittedName>
        <fullName evidence="2">UDP-N-acetylmuramoyl-tripeptide--D-alanyl-D-alanine ligase</fullName>
        <ecNumber evidence="2">6.3.2.10</ecNumber>
    </submittedName>
</protein>
<feature type="region of interest" description="Disordered" evidence="1">
    <location>
        <begin position="530"/>
        <end position="592"/>
    </location>
</feature>
<dbReference type="EMBL" id="PP179312">
    <property type="protein sequence ID" value="XAI69716.1"/>
    <property type="molecule type" value="Genomic_DNA"/>
</dbReference>
<gene>
    <name evidence="2" type="primary">murF</name>
    <name evidence="2" type="ORF">Arace01_00048</name>
</gene>
<keyword evidence="2" id="KW-0436">Ligase</keyword>
<reference evidence="2" key="1">
    <citation type="journal article" date="2024" name="J. Gen. Virol.">
        <title>Novel phages of Pseudomonas syringae unveil numerous potential auxiliary metabolic genes.</title>
        <authorList>
            <person name="Feltin C."/>
            <person name="Garneau J.R."/>
            <person name="Morris C.E."/>
            <person name="Berard A."/>
            <person name="Torres-Barcelo C."/>
        </authorList>
    </citation>
    <scope>NUCLEOTIDE SEQUENCE</scope>
</reference>
<evidence type="ECO:0000313" key="2">
    <source>
        <dbReference type="EMBL" id="XAI69716.1"/>
    </source>
</evidence>
<evidence type="ECO:0000256" key="1">
    <source>
        <dbReference type="SAM" id="MobiDB-lite"/>
    </source>
</evidence>